<dbReference type="SUPFAM" id="SSF160148">
    <property type="entry name" value="CPE0013-like"/>
    <property type="match status" value="1"/>
</dbReference>
<gene>
    <name evidence="1" type="ORF">WMO45_09720</name>
</gene>
<dbReference type="SUPFAM" id="SSF53706">
    <property type="entry name" value="Formate dehydrogenase/DMSO reductase, domains 1-3"/>
    <property type="match status" value="1"/>
</dbReference>
<proteinExistence type="predicted"/>
<dbReference type="PANTHER" id="PTHR39450:SF1">
    <property type="entry name" value="DUF1667 DOMAIN-CONTAINING PROTEIN"/>
    <property type="match status" value="1"/>
</dbReference>
<sequence>MKRSYTCILCPNGCTLEALVEEGRVQSVTGQLCPRGEAYVRQEVTDPRRTIASSVLVRGGTLPLASVRLTAPIPKGMIFPVMQAIRQVELQAPVQAGTVVLRRVCGLDSDVVVTRTVPAR</sequence>
<keyword evidence="2" id="KW-1185">Reference proteome</keyword>
<dbReference type="InterPro" id="IPR012460">
    <property type="entry name" value="DUF1667"/>
</dbReference>
<comment type="caution">
    <text evidence="1">The sequence shown here is derived from an EMBL/GenBank/DDBJ whole genome shotgun (WGS) entry which is preliminary data.</text>
</comment>
<organism evidence="1 2">
    <name type="scientific">Flavonifractor hominis</name>
    <dbReference type="NCBI Taxonomy" id="3133178"/>
    <lineage>
        <taxon>Bacteria</taxon>
        <taxon>Bacillati</taxon>
        <taxon>Bacillota</taxon>
        <taxon>Clostridia</taxon>
        <taxon>Eubacteriales</taxon>
        <taxon>Oscillospiraceae</taxon>
        <taxon>Flavonifractor</taxon>
    </lineage>
</organism>
<evidence type="ECO:0000313" key="1">
    <source>
        <dbReference type="EMBL" id="MEQ2456801.1"/>
    </source>
</evidence>
<protein>
    <submittedName>
        <fullName evidence="1">DUF1667 domain-containing protein</fullName>
    </submittedName>
</protein>
<dbReference type="PANTHER" id="PTHR39450">
    <property type="entry name" value="MOLYBDOPTERIN OXIDOREDUCTASE, 4FE-4S CLUSTER-BINDING SUBUNIT"/>
    <property type="match status" value="1"/>
</dbReference>
<dbReference type="RefSeq" id="WP_349140503.1">
    <property type="nucleotide sequence ID" value="NZ_JBBMFT010000005.1"/>
</dbReference>
<reference evidence="1 2" key="1">
    <citation type="submission" date="2024-03" db="EMBL/GenBank/DDBJ databases">
        <title>Human intestinal bacterial collection.</title>
        <authorList>
            <person name="Pauvert C."/>
            <person name="Hitch T.C.A."/>
            <person name="Clavel T."/>
        </authorList>
    </citation>
    <scope>NUCLEOTIDE SEQUENCE [LARGE SCALE GENOMIC DNA]</scope>
    <source>
        <strain evidence="1 2">CLA-AP-H34</strain>
    </source>
</reference>
<dbReference type="Proteomes" id="UP001440599">
    <property type="component" value="Unassembled WGS sequence"/>
</dbReference>
<evidence type="ECO:0000313" key="2">
    <source>
        <dbReference type="Proteomes" id="UP001440599"/>
    </source>
</evidence>
<accession>A0ABV1ET47</accession>
<dbReference type="Pfam" id="PF07892">
    <property type="entry name" value="DUF1667"/>
    <property type="match status" value="1"/>
</dbReference>
<dbReference type="EMBL" id="JBBMFT010000005">
    <property type="protein sequence ID" value="MEQ2456801.1"/>
    <property type="molecule type" value="Genomic_DNA"/>
</dbReference>
<dbReference type="InterPro" id="IPR036593">
    <property type="entry name" value="CPE0013-like_sf"/>
</dbReference>
<name>A0ABV1ET47_9FIRM</name>
<dbReference type="Gene3D" id="3.10.530.10">
    <property type="entry name" value="CPE0013-like"/>
    <property type="match status" value="1"/>
</dbReference>